<protein>
    <submittedName>
        <fullName evidence="1">Uncharacterized protein</fullName>
    </submittedName>
</protein>
<gene>
    <name evidence="1" type="ORF">ANIA_00839</name>
</gene>
<dbReference type="RefSeq" id="XP_658443.1">
    <property type="nucleotide sequence ID" value="XM_653351.1"/>
</dbReference>
<name>Q5BF41_EMENI</name>
<proteinExistence type="predicted"/>
<dbReference type="InParanoid" id="Q5BF41"/>
<dbReference type="STRING" id="227321.Q5BF41"/>
<reference evidence="2" key="2">
    <citation type="journal article" date="2009" name="Fungal Genet. Biol.">
        <title>The 2008 update of the Aspergillus nidulans genome annotation: a community effort.</title>
        <authorList>
            <person name="Wortman J.R."/>
            <person name="Gilsenan J.M."/>
            <person name="Joardar V."/>
            <person name="Deegan J."/>
            <person name="Clutterbuck J."/>
            <person name="Andersen M.R."/>
            <person name="Archer D."/>
            <person name="Bencina M."/>
            <person name="Braus G."/>
            <person name="Coutinho P."/>
            <person name="von Dohren H."/>
            <person name="Doonan J."/>
            <person name="Driessen A.J."/>
            <person name="Durek P."/>
            <person name="Espeso E."/>
            <person name="Fekete E."/>
            <person name="Flipphi M."/>
            <person name="Estrada C.G."/>
            <person name="Geysens S."/>
            <person name="Goldman G."/>
            <person name="de Groot P.W."/>
            <person name="Hansen K."/>
            <person name="Harris S.D."/>
            <person name="Heinekamp T."/>
            <person name="Helmstaedt K."/>
            <person name="Henrissat B."/>
            <person name="Hofmann G."/>
            <person name="Homan T."/>
            <person name="Horio T."/>
            <person name="Horiuchi H."/>
            <person name="James S."/>
            <person name="Jones M."/>
            <person name="Karaffa L."/>
            <person name="Karanyi Z."/>
            <person name="Kato M."/>
            <person name="Keller N."/>
            <person name="Kelly D.E."/>
            <person name="Kiel J.A."/>
            <person name="Kim J.M."/>
            <person name="van der Klei I.J."/>
            <person name="Klis F.M."/>
            <person name="Kovalchuk A."/>
            <person name="Krasevec N."/>
            <person name="Kubicek C.P."/>
            <person name="Liu B."/>
            <person name="Maccabe A."/>
            <person name="Meyer V."/>
            <person name="Mirabito P."/>
            <person name="Miskei M."/>
            <person name="Mos M."/>
            <person name="Mullins J."/>
            <person name="Nelson D.R."/>
            <person name="Nielsen J."/>
            <person name="Oakley B.R."/>
            <person name="Osmani S.A."/>
            <person name="Pakula T."/>
            <person name="Paszewski A."/>
            <person name="Paulsen I."/>
            <person name="Pilsyk S."/>
            <person name="Pocsi I."/>
            <person name="Punt P.J."/>
            <person name="Ram A.F."/>
            <person name="Ren Q."/>
            <person name="Robellet X."/>
            <person name="Robson G."/>
            <person name="Seiboth B."/>
            <person name="van Solingen P."/>
            <person name="Specht T."/>
            <person name="Sun J."/>
            <person name="Taheri-Talesh N."/>
            <person name="Takeshita N."/>
            <person name="Ussery D."/>
            <person name="vanKuyk P.A."/>
            <person name="Visser H."/>
            <person name="van de Vondervoort P.J."/>
            <person name="de Vries R.P."/>
            <person name="Walton J."/>
            <person name="Xiang X."/>
            <person name="Xiong Y."/>
            <person name="Zeng A.P."/>
            <person name="Brandt B.W."/>
            <person name="Cornell M.J."/>
            <person name="van den Hondel C.A."/>
            <person name="Visser J."/>
            <person name="Oliver S.G."/>
            <person name="Turner G."/>
        </authorList>
    </citation>
    <scope>GENOME REANNOTATION</scope>
    <source>
        <strain evidence="2">FGSC A4 / ATCC 38163 / CBS 112.46 / NRRL 194 / M139</strain>
    </source>
</reference>
<dbReference type="OrthoDB" id="5295747at2759"/>
<dbReference type="HOGENOM" id="CLU_046730_0_0_1"/>
<evidence type="ECO:0000313" key="2">
    <source>
        <dbReference type="Proteomes" id="UP000000560"/>
    </source>
</evidence>
<sequence length="447" mass="48975">MSWAALSPETPAFSGTRAVVPPTSVILTGNQEEWGYHSPATLLCIPKADSFDDRSLTLVVPSHICGILSTQEGVSSPFFFFCSIPESLVVLLVTDPAMYLPCLLLLFTRSLAYLFTPDNTETLIDHRIPVVFDVATSQTLSYAEAPISGFWITSFLTATDGSQYFLASGLLASESVSAYGASLLDLQTFQRHAFFDPATFTNANLESFNFTTQDYELSGIPPDNLAMKLSSDVPGASFDLILHATSRAAYYYGTGTYRYVNDTMYNWVFPATKTSGSITVPGQFGDDAEQIELDPAASLTWYDRVWGSAELRKGNSTFFVLYVDDSDLILWMNVVESLDPPFKSRSVNICARGKSWHHIHAIDVFEPDTDAVWTSPRTGKTYPQEWRLGIEGRGELHIKSVIGDQELAAKGNDGAGIYMGFSTFEGVLDGEDVTGFGVSELRLAGIV</sequence>
<dbReference type="InterPro" id="IPR053112">
    <property type="entry name" value="Fungal_Dehydratase/Hydratase"/>
</dbReference>
<dbReference type="AlphaFoldDB" id="Q5BF41"/>
<dbReference type="EMBL" id="BN001308">
    <property type="protein sequence ID" value="CBF88681.1"/>
    <property type="molecule type" value="Genomic_DNA"/>
</dbReference>
<organism evidence="1 2">
    <name type="scientific">Emericella nidulans (strain FGSC A4 / ATCC 38163 / CBS 112.46 / NRRL 194 / M139)</name>
    <name type="common">Aspergillus nidulans</name>
    <dbReference type="NCBI Taxonomy" id="227321"/>
    <lineage>
        <taxon>Eukaryota</taxon>
        <taxon>Fungi</taxon>
        <taxon>Dikarya</taxon>
        <taxon>Ascomycota</taxon>
        <taxon>Pezizomycotina</taxon>
        <taxon>Eurotiomycetes</taxon>
        <taxon>Eurotiomycetidae</taxon>
        <taxon>Eurotiales</taxon>
        <taxon>Aspergillaceae</taxon>
        <taxon>Aspergillus</taxon>
        <taxon>Aspergillus subgen. Nidulantes</taxon>
    </lineage>
</organism>
<accession>Q5BF41</accession>
<dbReference type="Pfam" id="PF17186">
    <property type="entry name" value="Lipocalin_9"/>
    <property type="match status" value="1"/>
</dbReference>
<keyword evidence="2" id="KW-1185">Reference proteome</keyword>
<reference evidence="2" key="1">
    <citation type="journal article" date="2005" name="Nature">
        <title>Sequencing of Aspergillus nidulans and comparative analysis with A. fumigatus and A. oryzae.</title>
        <authorList>
            <person name="Galagan J.E."/>
            <person name="Calvo S.E."/>
            <person name="Cuomo C."/>
            <person name="Ma L.J."/>
            <person name="Wortman J.R."/>
            <person name="Batzoglou S."/>
            <person name="Lee S.I."/>
            <person name="Basturkmen M."/>
            <person name="Spevak C.C."/>
            <person name="Clutterbuck J."/>
            <person name="Kapitonov V."/>
            <person name="Jurka J."/>
            <person name="Scazzocchio C."/>
            <person name="Farman M."/>
            <person name="Butler J."/>
            <person name="Purcell S."/>
            <person name="Harris S."/>
            <person name="Braus G.H."/>
            <person name="Draht O."/>
            <person name="Busch S."/>
            <person name="D'Enfert C."/>
            <person name="Bouchier C."/>
            <person name="Goldman G.H."/>
            <person name="Bell-Pedersen D."/>
            <person name="Griffiths-Jones S."/>
            <person name="Doonan J.H."/>
            <person name="Yu J."/>
            <person name="Vienken K."/>
            <person name="Pain A."/>
            <person name="Freitag M."/>
            <person name="Selker E.U."/>
            <person name="Archer D.B."/>
            <person name="Penalva M.A."/>
            <person name="Oakley B.R."/>
            <person name="Momany M."/>
            <person name="Tanaka T."/>
            <person name="Kumagai T."/>
            <person name="Asai K."/>
            <person name="Machida M."/>
            <person name="Nierman W.C."/>
            <person name="Denning D.W."/>
            <person name="Caddick M."/>
            <person name="Hynes M."/>
            <person name="Paoletti M."/>
            <person name="Fischer R."/>
            <person name="Miller B."/>
            <person name="Dyer P."/>
            <person name="Sachs M.S."/>
            <person name="Osmani S.A."/>
            <person name="Birren B.W."/>
        </authorList>
    </citation>
    <scope>NUCLEOTIDE SEQUENCE [LARGE SCALE GENOMIC DNA]</scope>
    <source>
        <strain evidence="2">FGSC A4 / ATCC 38163 / CBS 112.46 / NRRL 194 / M139</strain>
    </source>
</reference>
<dbReference type="Proteomes" id="UP000000560">
    <property type="component" value="Chromosome VIII"/>
</dbReference>
<dbReference type="GeneID" id="2876617"/>
<dbReference type="SUPFAM" id="SSF159245">
    <property type="entry name" value="AttH-like"/>
    <property type="match status" value="1"/>
</dbReference>
<evidence type="ECO:0000313" key="1">
    <source>
        <dbReference type="EMBL" id="CBF88681.1"/>
    </source>
</evidence>
<dbReference type="PANTHER" id="PTHR40617:SF1">
    <property type="entry name" value="ATTH DOMAIN-CONTAINING PROTEIN-RELATED"/>
    <property type="match status" value="1"/>
</dbReference>
<dbReference type="KEGG" id="ani:ANIA_00839"/>
<accession>C8VQD4</accession>
<dbReference type="PANTHER" id="PTHR40617">
    <property type="entry name" value="TERPENE CYCLASE ASQC"/>
    <property type="match status" value="1"/>
</dbReference>
<dbReference type="InterPro" id="IPR023374">
    <property type="entry name" value="AttH-like_dom_sf"/>
</dbReference>
<dbReference type="OMA" id="HHIHAID"/>
<dbReference type="Gene3D" id="2.40.370.10">
    <property type="entry name" value="AttH-like domain"/>
    <property type="match status" value="2"/>
</dbReference>